<dbReference type="GO" id="GO:0005524">
    <property type="term" value="F:ATP binding"/>
    <property type="evidence" value="ECO:0007669"/>
    <property type="project" value="UniProtKB-KW"/>
</dbReference>
<evidence type="ECO:0000313" key="8">
    <source>
        <dbReference type="Proteomes" id="UP000009045"/>
    </source>
</evidence>
<evidence type="ECO:0000313" key="7">
    <source>
        <dbReference type="EMBL" id="AEH82337.1"/>
    </source>
</evidence>
<dbReference type="Proteomes" id="UP000009045">
    <property type="component" value="Plasmid pSmeSM11c"/>
</dbReference>
<evidence type="ECO:0000256" key="2">
    <source>
        <dbReference type="ARBA" id="ARBA00022679"/>
    </source>
</evidence>
<dbReference type="Gene3D" id="3.40.1190.20">
    <property type="match status" value="1"/>
</dbReference>
<dbReference type="InterPro" id="IPR013749">
    <property type="entry name" value="PM/HMP-P_kinase-1"/>
</dbReference>
<dbReference type="GO" id="GO:0005829">
    <property type="term" value="C:cytosol"/>
    <property type="evidence" value="ECO:0007669"/>
    <property type="project" value="TreeGrafter"/>
</dbReference>
<evidence type="ECO:0000256" key="5">
    <source>
        <dbReference type="ARBA" id="ARBA00022840"/>
    </source>
</evidence>
<dbReference type="Pfam" id="PF08543">
    <property type="entry name" value="Phos_pyr_kin"/>
    <property type="match status" value="1"/>
</dbReference>
<reference evidence="7 8" key="1">
    <citation type="journal article" date="2011" name="J. Biotechnol.">
        <title>The complete genome sequence of the dominant Sinorhizobium meliloti field isolate SM11 extends the S. meliloti pan-genome.</title>
        <authorList>
            <person name="Schneiker-Bekel S."/>
            <person name="Wibberg D."/>
            <person name="Bekel T."/>
            <person name="Blom J."/>
            <person name="Linke B."/>
            <person name="Neuweger H."/>
            <person name="Stiens M."/>
            <person name="Vorholter F.J."/>
            <person name="Weidner S."/>
            <person name="Goesmann A."/>
            <person name="Puhler A."/>
            <person name="Schluter A."/>
        </authorList>
    </citation>
    <scope>NUCLEOTIDE SEQUENCE [LARGE SCALE GENOMIC DNA]</scope>
    <source>
        <strain evidence="7 8">SM11</strain>
        <plasmid evidence="8">pSmeSM11c</plasmid>
    </source>
</reference>
<feature type="domain" description="Pyridoxamine kinase/Phosphomethylpyrimidine kinase" evidence="6">
    <location>
        <begin position="72"/>
        <end position="286"/>
    </location>
</feature>
<dbReference type="NCBIfam" id="TIGR00687">
    <property type="entry name" value="pyridox_kin"/>
    <property type="match status" value="1"/>
</dbReference>
<protein>
    <recommendedName>
        <fullName evidence="1">pyridoxal kinase</fullName>
        <ecNumber evidence="1">2.7.1.35</ecNumber>
    </recommendedName>
</protein>
<dbReference type="PANTHER" id="PTHR10534:SF2">
    <property type="entry name" value="PYRIDOXAL KINASE"/>
    <property type="match status" value="1"/>
</dbReference>
<dbReference type="AlphaFoldDB" id="F7XFL7"/>
<dbReference type="PATRIC" id="fig|707241.3.peg.5193"/>
<dbReference type="EMBL" id="CP001831">
    <property type="protein sequence ID" value="AEH82337.1"/>
    <property type="molecule type" value="Genomic_DNA"/>
</dbReference>
<name>F7XFL7_SINMM</name>
<evidence type="ECO:0000256" key="3">
    <source>
        <dbReference type="ARBA" id="ARBA00022741"/>
    </source>
</evidence>
<dbReference type="GO" id="GO:0008478">
    <property type="term" value="F:pyridoxal kinase activity"/>
    <property type="evidence" value="ECO:0007669"/>
    <property type="project" value="UniProtKB-EC"/>
</dbReference>
<dbReference type="InterPro" id="IPR029056">
    <property type="entry name" value="Ribokinase-like"/>
</dbReference>
<dbReference type="PANTHER" id="PTHR10534">
    <property type="entry name" value="PYRIDOXAL KINASE"/>
    <property type="match status" value="1"/>
</dbReference>
<keyword evidence="5" id="KW-0067">ATP-binding</keyword>
<dbReference type="EC" id="2.7.1.35" evidence="1"/>
<dbReference type="InterPro" id="IPR004625">
    <property type="entry name" value="PyrdxlKinase"/>
</dbReference>
<gene>
    <name evidence="7" type="ordered locus">SM11_pC1264</name>
</gene>
<proteinExistence type="predicted"/>
<dbReference type="CDD" id="cd01173">
    <property type="entry name" value="pyridoxal_pyridoxamine_kinase"/>
    <property type="match status" value="1"/>
</dbReference>
<dbReference type="GO" id="GO:0009443">
    <property type="term" value="P:pyridoxal 5'-phosphate salvage"/>
    <property type="evidence" value="ECO:0007669"/>
    <property type="project" value="InterPro"/>
</dbReference>
<organism evidence="7 8">
    <name type="scientific">Sinorhizobium meliloti (strain SM11)</name>
    <dbReference type="NCBI Taxonomy" id="707241"/>
    <lineage>
        <taxon>Bacteria</taxon>
        <taxon>Pseudomonadati</taxon>
        <taxon>Pseudomonadota</taxon>
        <taxon>Alphaproteobacteria</taxon>
        <taxon>Hyphomicrobiales</taxon>
        <taxon>Rhizobiaceae</taxon>
        <taxon>Sinorhizobium/Ensifer group</taxon>
        <taxon>Sinorhizobium</taxon>
    </lineage>
</organism>
<keyword evidence="2" id="KW-0808">Transferase</keyword>
<evidence type="ECO:0000256" key="1">
    <source>
        <dbReference type="ARBA" id="ARBA00012104"/>
    </source>
</evidence>
<dbReference type="HOGENOM" id="CLU_046496_3_1_5"/>
<evidence type="ECO:0000259" key="6">
    <source>
        <dbReference type="Pfam" id="PF08543"/>
    </source>
</evidence>
<keyword evidence="3" id="KW-0547">Nucleotide-binding</keyword>
<accession>F7XFL7</accession>
<evidence type="ECO:0000256" key="4">
    <source>
        <dbReference type="ARBA" id="ARBA00022777"/>
    </source>
</evidence>
<keyword evidence="7" id="KW-0614">Plasmid</keyword>
<geneLocation type="plasmid" evidence="7 8">
    <name>pSmeSM11c</name>
</geneLocation>
<sequence length="304" mass="32462">MRCGGRRAAGSRTGARDWRAPMTPPPFVISIQSQVVFGHVGNSAALFPMQAAGLEVAAIPTVIFSNTPNYPTQHGRALPPEFFSDLLQGARERGLTERADFILTGYIGSLDVALMVADFVAEAKAVNPALIYLCDPVMGDTDPGLYVPEAIADVMRDRLLPMADIATPNPFELSWLTERKVATTWDLEAARQILRFAPEAQLITTGCALEDTTPGQIESVILGPEGIISRHPTKRLPIGLPGTGDLFAGLIVAGLARGVPLPRAVEIAQNLTSRALDHANALGAGEVVLSEPEFRRALVALDPN</sequence>
<dbReference type="KEGG" id="smx:SM11_pC1264"/>
<keyword evidence="4" id="KW-0418">Kinase</keyword>
<dbReference type="SUPFAM" id="SSF53613">
    <property type="entry name" value="Ribokinase-like"/>
    <property type="match status" value="1"/>
</dbReference>